<keyword evidence="2" id="KW-1185">Reference proteome</keyword>
<evidence type="ECO:0000313" key="2">
    <source>
        <dbReference type="Proteomes" id="UP001617427"/>
    </source>
</evidence>
<proteinExistence type="predicted"/>
<dbReference type="EMBL" id="JBIUZV010000021">
    <property type="protein sequence ID" value="MFJ3048519.1"/>
    <property type="molecule type" value="Genomic_DNA"/>
</dbReference>
<protein>
    <submittedName>
        <fullName evidence="1">Oxidoreductase</fullName>
    </submittedName>
</protein>
<accession>A0ABW8F5E7</accession>
<gene>
    <name evidence="1" type="ORF">ACIPEN_22015</name>
</gene>
<reference evidence="1 2" key="1">
    <citation type="submission" date="2024-10" db="EMBL/GenBank/DDBJ databases">
        <title>The Natural Products Discovery Center: Release of the First 8490 Sequenced Strains for Exploring Actinobacteria Biosynthetic Diversity.</title>
        <authorList>
            <person name="Kalkreuter E."/>
            <person name="Kautsar S.A."/>
            <person name="Yang D."/>
            <person name="Bader C.D."/>
            <person name="Teijaro C.N."/>
            <person name="Fluegel L."/>
            <person name="Davis C.M."/>
            <person name="Simpson J.R."/>
            <person name="Lauterbach L."/>
            <person name="Steele A.D."/>
            <person name="Gui C."/>
            <person name="Meng S."/>
            <person name="Li G."/>
            <person name="Viehrig K."/>
            <person name="Ye F."/>
            <person name="Su P."/>
            <person name="Kiefer A.F."/>
            <person name="Nichols A."/>
            <person name="Cepeda A.J."/>
            <person name="Yan W."/>
            <person name="Fan B."/>
            <person name="Jiang Y."/>
            <person name="Adhikari A."/>
            <person name="Zheng C.-J."/>
            <person name="Schuster L."/>
            <person name="Cowan T.M."/>
            <person name="Smanski M.J."/>
            <person name="Chevrette M.G."/>
            <person name="De Carvalho L.P.S."/>
            <person name="Shen B."/>
        </authorList>
    </citation>
    <scope>NUCLEOTIDE SEQUENCE [LARGE SCALE GENOMIC DNA]</scope>
    <source>
        <strain evidence="1 2">NPDC087045</strain>
    </source>
</reference>
<sequence length="252" mass="26078">MNQFGYKGQQGPSSAASDFNLQQFMIRQVTGEMNTATIVQVLAVTNDGDLSPVGFVDVLPLVSQVDGYGNATPHGVINGVPYSRLQGGQNAVILDPVVGDLGIAVFADRDISSVKANKGAATPGSRRRNDMADGMYIGGLLNGVPSQYVQFNASGINVVSPQKITLSAPQVEIDASTSLTVNSPQSNFSGMVIIQGLLSWLAGMTGSGGGATSATITGVVRFIGQVFANTKRIDDTHTHTSTTAGTPTSSVN</sequence>
<organism evidence="1 2">
    <name type="scientific">Herbaspirillum chlorophenolicum</name>
    <dbReference type="NCBI Taxonomy" id="211589"/>
    <lineage>
        <taxon>Bacteria</taxon>
        <taxon>Pseudomonadati</taxon>
        <taxon>Pseudomonadota</taxon>
        <taxon>Betaproteobacteria</taxon>
        <taxon>Burkholderiales</taxon>
        <taxon>Oxalobacteraceae</taxon>
        <taxon>Herbaspirillum</taxon>
    </lineage>
</organism>
<comment type="caution">
    <text evidence="1">The sequence shown here is derived from an EMBL/GenBank/DDBJ whole genome shotgun (WGS) entry which is preliminary data.</text>
</comment>
<dbReference type="Gene3D" id="2.40.50.230">
    <property type="entry name" value="Gp5 N-terminal domain"/>
    <property type="match status" value="1"/>
</dbReference>
<evidence type="ECO:0000313" key="1">
    <source>
        <dbReference type="EMBL" id="MFJ3048519.1"/>
    </source>
</evidence>
<dbReference type="InterPro" id="IPR037026">
    <property type="entry name" value="Vgr_OB-fold_dom_sf"/>
</dbReference>
<dbReference type="Proteomes" id="UP001617427">
    <property type="component" value="Unassembled WGS sequence"/>
</dbReference>
<dbReference type="RefSeq" id="WP_402703594.1">
    <property type="nucleotide sequence ID" value="NZ_JBIUZV010000021.1"/>
</dbReference>
<name>A0ABW8F5E7_9BURK</name>